<evidence type="ECO:0000256" key="1">
    <source>
        <dbReference type="ARBA" id="ARBA00004123"/>
    </source>
</evidence>
<evidence type="ECO:0000256" key="3">
    <source>
        <dbReference type="ARBA" id="ARBA00023125"/>
    </source>
</evidence>
<evidence type="ECO:0000259" key="8">
    <source>
        <dbReference type="PROSITE" id="PS50217"/>
    </source>
</evidence>
<evidence type="ECO:0000313" key="9">
    <source>
        <dbReference type="EMBL" id="EOA32474.1"/>
    </source>
</evidence>
<dbReference type="GO" id="GO:0005634">
    <property type="term" value="C:nucleus"/>
    <property type="evidence" value="ECO:0007669"/>
    <property type="project" value="UniProtKB-SubCell"/>
</dbReference>
<feature type="domain" description="BZIP" evidence="8">
    <location>
        <begin position="133"/>
        <end position="185"/>
    </location>
</feature>
<feature type="coiled-coil region" evidence="6">
    <location>
        <begin position="186"/>
        <end position="213"/>
    </location>
</feature>
<dbReference type="GO" id="GO:0003700">
    <property type="term" value="F:DNA-binding transcription factor activity"/>
    <property type="evidence" value="ECO:0007669"/>
    <property type="project" value="InterPro"/>
</dbReference>
<keyword evidence="5" id="KW-0539">Nucleus</keyword>
<evidence type="ECO:0000256" key="6">
    <source>
        <dbReference type="SAM" id="Coils"/>
    </source>
</evidence>
<feature type="compositionally biased region" description="Low complexity" evidence="7">
    <location>
        <begin position="20"/>
        <end position="36"/>
    </location>
</feature>
<evidence type="ECO:0000256" key="2">
    <source>
        <dbReference type="ARBA" id="ARBA00023015"/>
    </source>
</evidence>
<dbReference type="SMART" id="SM00338">
    <property type="entry name" value="BRLZ"/>
    <property type="match status" value="1"/>
</dbReference>
<dbReference type="EMBL" id="KB870807">
    <property type="protein sequence ID" value="EOA32474.1"/>
    <property type="molecule type" value="Genomic_DNA"/>
</dbReference>
<dbReference type="Pfam" id="PF00170">
    <property type="entry name" value="bZIP_1"/>
    <property type="match status" value="1"/>
</dbReference>
<gene>
    <name evidence="9" type="ORF">CARUB_v10015751mg</name>
</gene>
<dbReference type="CDD" id="cd14703">
    <property type="entry name" value="bZIP_plant_RF2"/>
    <property type="match status" value="1"/>
</dbReference>
<keyword evidence="2" id="KW-0805">Transcription regulation</keyword>
<evidence type="ECO:0000313" key="10">
    <source>
        <dbReference type="Proteomes" id="UP000029121"/>
    </source>
</evidence>
<evidence type="ECO:0000256" key="7">
    <source>
        <dbReference type="SAM" id="MobiDB-lite"/>
    </source>
</evidence>
<keyword evidence="3" id="KW-0238">DNA-binding</keyword>
<dbReference type="Proteomes" id="UP000029121">
    <property type="component" value="Unassembled WGS sequence"/>
</dbReference>
<dbReference type="InterPro" id="IPR004827">
    <property type="entry name" value="bZIP"/>
</dbReference>
<keyword evidence="6" id="KW-0175">Coiled coil</keyword>
<accession>R0HRR3</accession>
<dbReference type="InterPro" id="IPR044759">
    <property type="entry name" value="bZIP_RF2"/>
</dbReference>
<feature type="region of interest" description="Disordered" evidence="7">
    <location>
        <begin position="265"/>
        <end position="289"/>
    </location>
</feature>
<dbReference type="PROSITE" id="PS50217">
    <property type="entry name" value="BZIP"/>
    <property type="match status" value="1"/>
</dbReference>
<dbReference type="PANTHER" id="PTHR13690:SF80">
    <property type="entry name" value="BZIP TRANSCRIPTION FACTOR FAMILY PROTEIN-RELATED"/>
    <property type="match status" value="1"/>
</dbReference>
<dbReference type="STRING" id="81985.R0HRR3"/>
<reference evidence="10" key="1">
    <citation type="journal article" date="2013" name="Nat. Genet.">
        <title>The Capsella rubella genome and the genomic consequences of rapid mating system evolution.</title>
        <authorList>
            <person name="Slotte T."/>
            <person name="Hazzouri K.M."/>
            <person name="Agren J.A."/>
            <person name="Koenig D."/>
            <person name="Maumus F."/>
            <person name="Guo Y.L."/>
            <person name="Steige K."/>
            <person name="Platts A.E."/>
            <person name="Escobar J.S."/>
            <person name="Newman L.K."/>
            <person name="Wang W."/>
            <person name="Mandakova T."/>
            <person name="Vello E."/>
            <person name="Smith L.M."/>
            <person name="Henz S.R."/>
            <person name="Steffen J."/>
            <person name="Takuno S."/>
            <person name="Brandvain Y."/>
            <person name="Coop G."/>
            <person name="Andolfatto P."/>
            <person name="Hu T.T."/>
            <person name="Blanchette M."/>
            <person name="Clark R.M."/>
            <person name="Quesneville H."/>
            <person name="Nordborg M."/>
            <person name="Gaut B.S."/>
            <person name="Lysak M.A."/>
            <person name="Jenkins J."/>
            <person name="Grimwood J."/>
            <person name="Chapman J."/>
            <person name="Prochnik S."/>
            <person name="Shu S."/>
            <person name="Rokhsar D."/>
            <person name="Schmutz J."/>
            <person name="Weigel D."/>
            <person name="Wright S.I."/>
        </authorList>
    </citation>
    <scope>NUCLEOTIDE SEQUENCE [LARGE SCALE GENOMIC DNA]</scope>
    <source>
        <strain evidence="10">cv. Monte Gargano</strain>
    </source>
</reference>
<proteinExistence type="predicted"/>
<dbReference type="PANTHER" id="PTHR13690">
    <property type="entry name" value="TRANSCRIPTION FACTOR POSF21-RELATED"/>
    <property type="match status" value="1"/>
</dbReference>
<dbReference type="InterPro" id="IPR046347">
    <property type="entry name" value="bZIP_sf"/>
</dbReference>
<dbReference type="AlphaFoldDB" id="R0HRR3"/>
<evidence type="ECO:0000256" key="4">
    <source>
        <dbReference type="ARBA" id="ARBA00023163"/>
    </source>
</evidence>
<keyword evidence="4" id="KW-0804">Transcription</keyword>
<evidence type="ECO:0000256" key="5">
    <source>
        <dbReference type="ARBA" id="ARBA00023242"/>
    </source>
</evidence>
<feature type="region of interest" description="Disordered" evidence="7">
    <location>
        <begin position="1"/>
        <end position="51"/>
    </location>
</feature>
<feature type="compositionally biased region" description="Polar residues" evidence="7">
    <location>
        <begin position="273"/>
        <end position="289"/>
    </location>
</feature>
<sequence>MNGGDNTTPPEPRPMTQEAPVNSSLRPLNPSPSSVLHHPLGPVSLSPSTTLNVNRRTQGESIETLSGHYKSISMDTGLNDFLNIPVSSGYISSTSLVDGDDNTFDLGFAEDVYTANELEKISKCPKLSKIQNDPKKVRRIMANRESAERSNKKKGQHITELERGTKFFEKENALMINKMTMLEKDKIVLHDKKKEFKIRLESLEEEEKVHNEIEKLKATTTLTEELSVEAQLMKVVLADNERLSVELQQLKMSASEVMQSHKLFEGSNKHQTDPNMLQQLNVNESNQQN</sequence>
<name>R0HRR3_9BRAS</name>
<dbReference type="SUPFAM" id="SSF57959">
    <property type="entry name" value="Leucine zipper domain"/>
    <property type="match status" value="1"/>
</dbReference>
<protein>
    <recommendedName>
        <fullName evidence="8">BZIP domain-containing protein</fullName>
    </recommendedName>
</protein>
<dbReference type="Gene3D" id="1.20.5.170">
    <property type="match status" value="1"/>
</dbReference>
<dbReference type="GO" id="GO:0003677">
    <property type="term" value="F:DNA binding"/>
    <property type="evidence" value="ECO:0007669"/>
    <property type="project" value="UniProtKB-KW"/>
</dbReference>
<comment type="subcellular location">
    <subcellularLocation>
        <location evidence="1">Nucleus</location>
    </subcellularLocation>
</comment>
<keyword evidence="10" id="KW-1185">Reference proteome</keyword>
<organism evidence="9 10">
    <name type="scientific">Capsella rubella</name>
    <dbReference type="NCBI Taxonomy" id="81985"/>
    <lineage>
        <taxon>Eukaryota</taxon>
        <taxon>Viridiplantae</taxon>
        <taxon>Streptophyta</taxon>
        <taxon>Embryophyta</taxon>
        <taxon>Tracheophyta</taxon>
        <taxon>Spermatophyta</taxon>
        <taxon>Magnoliopsida</taxon>
        <taxon>eudicotyledons</taxon>
        <taxon>Gunneridae</taxon>
        <taxon>Pentapetalae</taxon>
        <taxon>rosids</taxon>
        <taxon>malvids</taxon>
        <taxon>Brassicales</taxon>
        <taxon>Brassicaceae</taxon>
        <taxon>Camelineae</taxon>
        <taxon>Capsella</taxon>
    </lineage>
</organism>